<dbReference type="SMART" id="SM00530">
    <property type="entry name" value="HTH_XRE"/>
    <property type="match status" value="1"/>
</dbReference>
<feature type="domain" description="HTH cro/C1-type" evidence="2">
    <location>
        <begin position="56"/>
        <end position="110"/>
    </location>
</feature>
<evidence type="ECO:0000313" key="3">
    <source>
        <dbReference type="EMBL" id="RSM72632.1"/>
    </source>
</evidence>
<dbReference type="Pfam" id="PF01381">
    <property type="entry name" value="HTH_3"/>
    <property type="match status" value="1"/>
</dbReference>
<dbReference type="InterPro" id="IPR011051">
    <property type="entry name" value="RmlC_Cupin_sf"/>
</dbReference>
<dbReference type="GO" id="GO:0005829">
    <property type="term" value="C:cytosol"/>
    <property type="evidence" value="ECO:0007669"/>
    <property type="project" value="TreeGrafter"/>
</dbReference>
<dbReference type="InterPro" id="IPR014710">
    <property type="entry name" value="RmlC-like_jellyroll"/>
</dbReference>
<dbReference type="InterPro" id="IPR001387">
    <property type="entry name" value="Cro/C1-type_HTH"/>
</dbReference>
<evidence type="ECO:0000256" key="1">
    <source>
        <dbReference type="ARBA" id="ARBA00023125"/>
    </source>
</evidence>
<dbReference type="PANTHER" id="PTHR46797:SF1">
    <property type="entry name" value="METHYLPHOSPHONATE SYNTHASE"/>
    <property type="match status" value="1"/>
</dbReference>
<dbReference type="PANTHER" id="PTHR46797">
    <property type="entry name" value="HTH-TYPE TRANSCRIPTIONAL REGULATOR"/>
    <property type="match status" value="1"/>
</dbReference>
<gene>
    <name evidence="3" type="ORF">DMH04_42410</name>
</gene>
<name>A0A428YT10_KIBAR</name>
<dbReference type="CDD" id="cd00093">
    <property type="entry name" value="HTH_XRE"/>
    <property type="match status" value="1"/>
</dbReference>
<dbReference type="SUPFAM" id="SSF47413">
    <property type="entry name" value="lambda repressor-like DNA-binding domains"/>
    <property type="match status" value="1"/>
</dbReference>
<dbReference type="EMBL" id="QHKI01000059">
    <property type="protein sequence ID" value="RSM72632.1"/>
    <property type="molecule type" value="Genomic_DNA"/>
</dbReference>
<dbReference type="InterPro" id="IPR010982">
    <property type="entry name" value="Lambda_DNA-bd_dom_sf"/>
</dbReference>
<dbReference type="Gene3D" id="1.10.260.40">
    <property type="entry name" value="lambda repressor-like DNA-binding domains"/>
    <property type="match status" value="1"/>
</dbReference>
<dbReference type="Gene3D" id="2.60.120.10">
    <property type="entry name" value="Jelly Rolls"/>
    <property type="match status" value="1"/>
</dbReference>
<reference evidence="3 4" key="1">
    <citation type="submission" date="2018-05" db="EMBL/GenBank/DDBJ databases">
        <title>Evolution of GPA BGCs.</title>
        <authorList>
            <person name="Waglechner N."/>
            <person name="Wright G.D."/>
        </authorList>
    </citation>
    <scope>NUCLEOTIDE SEQUENCE [LARGE SCALE GENOMIC DNA]</scope>
    <source>
        <strain evidence="3 4">A82846</strain>
    </source>
</reference>
<proteinExistence type="predicted"/>
<dbReference type="CDD" id="cd02209">
    <property type="entry name" value="cupin_XRE_C"/>
    <property type="match status" value="1"/>
</dbReference>
<keyword evidence="1" id="KW-0238">DNA-binding</keyword>
<dbReference type="PROSITE" id="PS50943">
    <property type="entry name" value="HTH_CROC1"/>
    <property type="match status" value="1"/>
</dbReference>
<accession>A0A428YT10</accession>
<dbReference type="GO" id="GO:0003677">
    <property type="term" value="F:DNA binding"/>
    <property type="evidence" value="ECO:0007669"/>
    <property type="project" value="UniProtKB-KW"/>
</dbReference>
<evidence type="ECO:0000313" key="4">
    <source>
        <dbReference type="Proteomes" id="UP000287547"/>
    </source>
</evidence>
<dbReference type="Proteomes" id="UP000287547">
    <property type="component" value="Unassembled WGS sequence"/>
</dbReference>
<dbReference type="GO" id="GO:0003700">
    <property type="term" value="F:DNA-binding transcription factor activity"/>
    <property type="evidence" value="ECO:0007669"/>
    <property type="project" value="TreeGrafter"/>
</dbReference>
<dbReference type="InterPro" id="IPR050807">
    <property type="entry name" value="TransReg_Diox_bact_type"/>
</dbReference>
<protein>
    <submittedName>
        <fullName evidence="3">Transcriptional regulator</fullName>
    </submittedName>
</protein>
<organism evidence="3 4">
    <name type="scientific">Kibdelosporangium aridum</name>
    <dbReference type="NCBI Taxonomy" id="2030"/>
    <lineage>
        <taxon>Bacteria</taxon>
        <taxon>Bacillati</taxon>
        <taxon>Actinomycetota</taxon>
        <taxon>Actinomycetes</taxon>
        <taxon>Pseudonocardiales</taxon>
        <taxon>Pseudonocardiaceae</taxon>
        <taxon>Kibdelosporangium</taxon>
    </lineage>
</organism>
<evidence type="ECO:0000259" key="2">
    <source>
        <dbReference type="PROSITE" id="PS50943"/>
    </source>
</evidence>
<dbReference type="SUPFAM" id="SSF51182">
    <property type="entry name" value="RmlC-like cupins"/>
    <property type="match status" value="1"/>
</dbReference>
<sequence length="226" mass="24494">MSRASSRSRVLHNERIDRYAGRWVKRLSRRTHVPMERTMAQSPAPLSVISVIATSLQRERRRAGLSLAELARRAGVAKSTLSQLESGTGNPSVETLWALCVALDVTFAQIVEPPEPKVHVIRAAEGPTIASEHADYVAKVLSACPPNARRDLYLVTAQPGTARESDPHRAGTYEHVVLSTGRALAGVSENPVEIGPGDYVGYPGDVPHIFKALEPETVAVLVSEHV</sequence>
<dbReference type="OrthoDB" id="5584941at2"/>
<comment type="caution">
    <text evidence="3">The sequence shown here is derived from an EMBL/GenBank/DDBJ whole genome shotgun (WGS) entry which is preliminary data.</text>
</comment>
<dbReference type="AlphaFoldDB" id="A0A428YT10"/>